<comment type="caution">
    <text evidence="2">The sequence shown here is derived from an EMBL/GenBank/DDBJ whole genome shotgun (WGS) entry which is preliminary data.</text>
</comment>
<keyword evidence="3" id="KW-1185">Reference proteome</keyword>
<organism evidence="2 3">
    <name type="scientific">Marasmius crinis-equi</name>
    <dbReference type="NCBI Taxonomy" id="585013"/>
    <lineage>
        <taxon>Eukaryota</taxon>
        <taxon>Fungi</taxon>
        <taxon>Dikarya</taxon>
        <taxon>Basidiomycota</taxon>
        <taxon>Agaricomycotina</taxon>
        <taxon>Agaricomycetes</taxon>
        <taxon>Agaricomycetidae</taxon>
        <taxon>Agaricales</taxon>
        <taxon>Marasmiineae</taxon>
        <taxon>Marasmiaceae</taxon>
        <taxon>Marasmius</taxon>
    </lineage>
</organism>
<dbReference type="EMBL" id="JBAHYK010000714">
    <property type="protein sequence ID" value="KAL0571802.1"/>
    <property type="molecule type" value="Genomic_DNA"/>
</dbReference>
<reference evidence="2 3" key="1">
    <citation type="submission" date="2024-02" db="EMBL/GenBank/DDBJ databases">
        <title>A draft genome for the cacao thread blight pathogen Marasmius crinis-equi.</title>
        <authorList>
            <person name="Cohen S.P."/>
            <person name="Baruah I.K."/>
            <person name="Amoako-Attah I."/>
            <person name="Bukari Y."/>
            <person name="Meinhardt L.W."/>
            <person name="Bailey B.A."/>
        </authorList>
    </citation>
    <scope>NUCLEOTIDE SEQUENCE [LARGE SCALE GENOMIC DNA]</scope>
    <source>
        <strain evidence="2 3">GH-76</strain>
    </source>
</reference>
<sequence>MSSWKSVQELETSQSGSLNKPNASPPSKWTLEMDPRMAAELMKRAQSECHSPSQTSSATSSKARSPSSTSASPTLPTKSPPFSPLNFSPADSSPVSASSCSNANSPSASLQTKHGALVASICKRPALLECEQGQLQALAEGRIECDEDRAEGSDPPPPAKFEEFDGLGRVVSRRCMGT</sequence>
<accession>A0ABR3F9N7</accession>
<name>A0ABR3F9N7_9AGAR</name>
<feature type="compositionally biased region" description="Low complexity" evidence="1">
    <location>
        <begin position="51"/>
        <end position="77"/>
    </location>
</feature>
<protein>
    <submittedName>
        <fullName evidence="2">Uncharacterized protein</fullName>
    </submittedName>
</protein>
<evidence type="ECO:0000313" key="3">
    <source>
        <dbReference type="Proteomes" id="UP001465976"/>
    </source>
</evidence>
<evidence type="ECO:0000256" key="1">
    <source>
        <dbReference type="SAM" id="MobiDB-lite"/>
    </source>
</evidence>
<gene>
    <name evidence="2" type="ORF">V5O48_010157</name>
</gene>
<feature type="region of interest" description="Disordered" evidence="1">
    <location>
        <begin position="1"/>
        <end position="113"/>
    </location>
</feature>
<dbReference type="Proteomes" id="UP001465976">
    <property type="component" value="Unassembled WGS sequence"/>
</dbReference>
<evidence type="ECO:0000313" key="2">
    <source>
        <dbReference type="EMBL" id="KAL0571802.1"/>
    </source>
</evidence>
<proteinExistence type="predicted"/>
<feature type="compositionally biased region" description="Polar residues" evidence="1">
    <location>
        <begin position="1"/>
        <end position="27"/>
    </location>
</feature>
<feature type="compositionally biased region" description="Low complexity" evidence="1">
    <location>
        <begin position="88"/>
        <end position="109"/>
    </location>
</feature>
<feature type="compositionally biased region" description="Basic and acidic residues" evidence="1">
    <location>
        <begin position="31"/>
        <end position="47"/>
    </location>
</feature>